<organism evidence="4 5">
    <name type="scientific">Anaeramoeba flamelloides</name>
    <dbReference type="NCBI Taxonomy" id="1746091"/>
    <lineage>
        <taxon>Eukaryota</taxon>
        <taxon>Metamonada</taxon>
        <taxon>Anaeramoebidae</taxon>
        <taxon>Anaeramoeba</taxon>
    </lineage>
</organism>
<dbReference type="GO" id="GO:0098552">
    <property type="term" value="C:side of membrane"/>
    <property type="evidence" value="ECO:0007669"/>
    <property type="project" value="UniProtKB-ARBA"/>
</dbReference>
<dbReference type="PANTHER" id="PTHR43327:SF10">
    <property type="entry name" value="STOMATIN-LIKE PROTEIN 2, MITOCHONDRIAL"/>
    <property type="match status" value="1"/>
</dbReference>
<dbReference type="InterPro" id="IPR036013">
    <property type="entry name" value="Band_7/SPFH_dom_sf"/>
</dbReference>
<dbReference type="GO" id="GO:0005886">
    <property type="term" value="C:plasma membrane"/>
    <property type="evidence" value="ECO:0007669"/>
    <property type="project" value="UniProtKB-ARBA"/>
</dbReference>
<evidence type="ECO:0000256" key="1">
    <source>
        <dbReference type="ARBA" id="ARBA00008164"/>
    </source>
</evidence>
<dbReference type="EMBL" id="JANTQA010000023">
    <property type="protein sequence ID" value="KAJ3445453.1"/>
    <property type="molecule type" value="Genomic_DNA"/>
</dbReference>
<dbReference type="Proteomes" id="UP001146793">
    <property type="component" value="Unassembled WGS sequence"/>
</dbReference>
<evidence type="ECO:0000259" key="3">
    <source>
        <dbReference type="SMART" id="SM00244"/>
    </source>
</evidence>
<feature type="domain" description="Band 7" evidence="3">
    <location>
        <begin position="26"/>
        <end position="206"/>
    </location>
</feature>
<dbReference type="GO" id="GO:0005739">
    <property type="term" value="C:mitochondrion"/>
    <property type="evidence" value="ECO:0007669"/>
    <property type="project" value="TreeGrafter"/>
</dbReference>
<evidence type="ECO:0000256" key="2">
    <source>
        <dbReference type="SAM" id="Phobius"/>
    </source>
</evidence>
<dbReference type="InterPro" id="IPR050710">
    <property type="entry name" value="Band7/mec-2_domain"/>
</dbReference>
<dbReference type="PRINTS" id="PR00721">
    <property type="entry name" value="STOMATIN"/>
</dbReference>
<evidence type="ECO:0000313" key="5">
    <source>
        <dbReference type="Proteomes" id="UP001146793"/>
    </source>
</evidence>
<accession>A0AAV7ZV32</accession>
<comment type="similarity">
    <text evidence="1">Belongs to the band 7/mec-2 family.</text>
</comment>
<feature type="transmembrane region" description="Helical" evidence="2">
    <location>
        <begin position="6"/>
        <end position="25"/>
    </location>
</feature>
<reference evidence="4" key="1">
    <citation type="submission" date="2022-08" db="EMBL/GenBank/DDBJ databases">
        <title>Novel sulphate-reducing endosymbionts in the free-living metamonad Anaeramoeba.</title>
        <authorList>
            <person name="Jerlstrom-Hultqvist J."/>
            <person name="Cepicka I."/>
            <person name="Gallot-Lavallee L."/>
            <person name="Salas-Leiva D."/>
            <person name="Curtis B.A."/>
            <person name="Zahonova K."/>
            <person name="Pipaliya S."/>
            <person name="Dacks J."/>
            <person name="Roger A.J."/>
        </authorList>
    </citation>
    <scope>NUCLEOTIDE SEQUENCE</scope>
    <source>
        <strain evidence="4">Busselton2</strain>
    </source>
</reference>
<dbReference type="PANTHER" id="PTHR43327">
    <property type="entry name" value="STOMATIN-LIKE PROTEIN 2, MITOCHONDRIAL"/>
    <property type="match status" value="1"/>
</dbReference>
<evidence type="ECO:0000313" key="4">
    <source>
        <dbReference type="EMBL" id="KAJ3445453.1"/>
    </source>
</evidence>
<keyword evidence="2" id="KW-0812">Transmembrane</keyword>
<dbReference type="InterPro" id="IPR001107">
    <property type="entry name" value="Band_7"/>
</dbReference>
<dbReference type="SMART" id="SM00244">
    <property type="entry name" value="PHB"/>
    <property type="match status" value="1"/>
</dbReference>
<protein>
    <recommendedName>
        <fullName evidence="3">Band 7 domain-containing protein</fullName>
    </recommendedName>
</protein>
<name>A0AAV7ZV32_9EUKA</name>
<dbReference type="AlphaFoldDB" id="A0AAV7ZV32"/>
<sequence>MSSTGGIVGGVIAGIVLLIIIALLAKSIVVVHQSEGIVIESFGKFKKVLNSGLHFITPFIDSPRSFQWRVVEMNEMGRMIDKTTIHHRIDMRESVFNFLRQEVFTKDTVLLDVNALMYYRITSIYKAVYDVADLQIALSNTAQTQIKEVFGEMTFTEALISQKRINENLVREFYSLFKNWGVETLRMELLDLRPKSNIAAQMKKQMIAERERRGDFIKSEGKKMAIKLEAEGRRLEYVNLGLAKQEATKKISEGQASAKIEVAHAEALALDMLSEALQPDGVLRSEYQIAQRYLTMLSAINRNSGHKTLYLPYDLNGMMSLISNLPTSFGINSKITKIKYTAGKNIQEPLIQFNDENKSGGKQDFTELD</sequence>
<dbReference type="FunFam" id="3.30.479.30:FF:000004">
    <property type="entry name" value="Putative membrane protease family, stomatin"/>
    <property type="match status" value="1"/>
</dbReference>
<dbReference type="CDD" id="cd08829">
    <property type="entry name" value="SPFH_paraslipin"/>
    <property type="match status" value="1"/>
</dbReference>
<dbReference type="Gene3D" id="3.30.479.30">
    <property type="entry name" value="Band 7 domain"/>
    <property type="match status" value="1"/>
</dbReference>
<gene>
    <name evidence="4" type="ORF">M0812_11328</name>
</gene>
<dbReference type="InterPro" id="IPR001972">
    <property type="entry name" value="Stomatin_HflK_fam"/>
</dbReference>
<dbReference type="GO" id="GO:0007005">
    <property type="term" value="P:mitochondrion organization"/>
    <property type="evidence" value="ECO:0007669"/>
    <property type="project" value="TreeGrafter"/>
</dbReference>
<keyword evidence="2" id="KW-1133">Transmembrane helix</keyword>
<comment type="caution">
    <text evidence="4">The sequence shown here is derived from an EMBL/GenBank/DDBJ whole genome shotgun (WGS) entry which is preliminary data.</text>
</comment>
<dbReference type="Pfam" id="PF01145">
    <property type="entry name" value="Band_7"/>
    <property type="match status" value="1"/>
</dbReference>
<keyword evidence="2" id="KW-0472">Membrane</keyword>
<proteinExistence type="inferred from homology"/>
<dbReference type="SUPFAM" id="SSF117892">
    <property type="entry name" value="Band 7/SPFH domain"/>
    <property type="match status" value="1"/>
</dbReference>